<dbReference type="InterPro" id="IPR004365">
    <property type="entry name" value="NA-bd_OB_tRNA"/>
</dbReference>
<comment type="catalytic activity">
    <reaction evidence="7 8 9">
        <text>tRNA(Lys) + L-lysine + ATP = L-lysyl-tRNA(Lys) + AMP + diphosphate</text>
        <dbReference type="Rhea" id="RHEA:20792"/>
        <dbReference type="Rhea" id="RHEA-COMP:9696"/>
        <dbReference type="Rhea" id="RHEA-COMP:9697"/>
        <dbReference type="ChEBI" id="CHEBI:30616"/>
        <dbReference type="ChEBI" id="CHEBI:32551"/>
        <dbReference type="ChEBI" id="CHEBI:33019"/>
        <dbReference type="ChEBI" id="CHEBI:78442"/>
        <dbReference type="ChEBI" id="CHEBI:78529"/>
        <dbReference type="ChEBI" id="CHEBI:456215"/>
        <dbReference type="EC" id="6.1.1.6"/>
    </reaction>
</comment>
<dbReference type="PANTHER" id="PTHR42918">
    <property type="entry name" value="LYSYL-TRNA SYNTHETASE"/>
    <property type="match status" value="1"/>
</dbReference>
<evidence type="ECO:0000256" key="9">
    <source>
        <dbReference type="RuleBase" id="RU000336"/>
    </source>
</evidence>
<dbReference type="Proteomes" id="UP001161497">
    <property type="component" value="Chromosome"/>
</dbReference>
<comment type="cofactor">
    <cofactor evidence="8 9">
        <name>Mg(2+)</name>
        <dbReference type="ChEBI" id="CHEBI:18420"/>
    </cofactor>
    <text evidence="8 9">Binds 3 Mg(2+) ions per subunit.</text>
</comment>
<keyword evidence="6 8" id="KW-0030">Aminoacyl-tRNA synthetase</keyword>
<dbReference type="SUPFAM" id="SSF50249">
    <property type="entry name" value="Nucleic acid-binding proteins"/>
    <property type="match status" value="1"/>
</dbReference>
<dbReference type="NCBIfam" id="TIGR00499">
    <property type="entry name" value="lysS_bact"/>
    <property type="match status" value="1"/>
</dbReference>
<dbReference type="InterPro" id="IPR018149">
    <property type="entry name" value="Lys-tRNA-synth_II_C"/>
</dbReference>
<dbReference type="HAMAP" id="MF_00252">
    <property type="entry name" value="Lys_tRNA_synth_class2"/>
    <property type="match status" value="1"/>
</dbReference>
<comment type="subcellular location">
    <subcellularLocation>
        <location evidence="8">Cytoplasm</location>
    </subcellularLocation>
</comment>
<evidence type="ECO:0000256" key="5">
    <source>
        <dbReference type="ARBA" id="ARBA00022840"/>
    </source>
</evidence>
<dbReference type="PROSITE" id="PS50862">
    <property type="entry name" value="AA_TRNA_LIGASE_II"/>
    <property type="match status" value="1"/>
</dbReference>
<dbReference type="InterPro" id="IPR006195">
    <property type="entry name" value="aa-tRNA-synth_II"/>
</dbReference>
<reference evidence="11" key="1">
    <citation type="submission" date="2023-03" db="EMBL/GenBank/DDBJ databases">
        <authorList>
            <person name="Cremers G."/>
            <person name="Picone N."/>
        </authorList>
    </citation>
    <scope>NUCLEOTIDE SEQUENCE</scope>
    <source>
        <strain evidence="11">Sample_alias</strain>
    </source>
</reference>
<evidence type="ECO:0000256" key="8">
    <source>
        <dbReference type="HAMAP-Rule" id="MF_00252"/>
    </source>
</evidence>
<dbReference type="SUPFAM" id="SSF55681">
    <property type="entry name" value="Class II aaRS and biotin synthetases"/>
    <property type="match status" value="1"/>
</dbReference>
<keyword evidence="4 8" id="KW-0547">Nucleotide-binding</keyword>
<evidence type="ECO:0000259" key="10">
    <source>
        <dbReference type="PROSITE" id="PS50862"/>
    </source>
</evidence>
<evidence type="ECO:0000256" key="4">
    <source>
        <dbReference type="ARBA" id="ARBA00022741"/>
    </source>
</evidence>
<accession>A0ABN8XF32</accession>
<dbReference type="NCBIfam" id="NF001756">
    <property type="entry name" value="PRK00484.1"/>
    <property type="match status" value="1"/>
</dbReference>
<organism evidence="11 12">
    <name type="scientific">Candidatus Methylacidiphilum fumarolicum</name>
    <dbReference type="NCBI Taxonomy" id="591154"/>
    <lineage>
        <taxon>Bacteria</taxon>
        <taxon>Pseudomonadati</taxon>
        <taxon>Verrucomicrobiota</taxon>
        <taxon>Methylacidiphilae</taxon>
        <taxon>Methylacidiphilales</taxon>
        <taxon>Methylacidiphilaceae</taxon>
        <taxon>Methylacidiphilum (ex Ratnadevi et al. 2023)</taxon>
    </lineage>
</organism>
<dbReference type="InterPro" id="IPR044136">
    <property type="entry name" value="Lys-tRNA-ligase_II_N"/>
</dbReference>
<protein>
    <recommendedName>
        <fullName evidence="8">Lysine--tRNA ligase</fullName>
        <ecNumber evidence="8">6.1.1.6</ecNumber>
    </recommendedName>
    <alternativeName>
        <fullName evidence="8">Lysyl-tRNA synthetase</fullName>
        <shortName evidence="8">LysRS</shortName>
    </alternativeName>
</protein>
<keyword evidence="8" id="KW-0648">Protein biosynthesis</keyword>
<keyword evidence="2 8" id="KW-0436">Ligase</keyword>
<dbReference type="EMBL" id="OX458932">
    <property type="protein sequence ID" value="CAI9085871.1"/>
    <property type="molecule type" value="Genomic_DNA"/>
</dbReference>
<dbReference type="CDD" id="cd04322">
    <property type="entry name" value="LysRS_N"/>
    <property type="match status" value="1"/>
</dbReference>
<name>A0ABN8XF32_9BACT</name>
<dbReference type="Pfam" id="PF00152">
    <property type="entry name" value="tRNA-synt_2"/>
    <property type="match status" value="1"/>
</dbReference>
<dbReference type="PANTHER" id="PTHR42918:SF15">
    <property type="entry name" value="LYSINE--TRNA LIGASE, CHLOROPLASTIC_MITOCHONDRIAL"/>
    <property type="match status" value="1"/>
</dbReference>
<evidence type="ECO:0000256" key="1">
    <source>
        <dbReference type="ARBA" id="ARBA00008226"/>
    </source>
</evidence>
<dbReference type="InterPro" id="IPR002313">
    <property type="entry name" value="Lys-tRNA-ligase_II"/>
</dbReference>
<gene>
    <name evidence="8 11" type="primary">lysS</name>
    <name evidence="11" type="ORF">MFUM_1530</name>
</gene>
<dbReference type="Gene3D" id="2.40.50.140">
    <property type="entry name" value="Nucleic acid-binding proteins"/>
    <property type="match status" value="1"/>
</dbReference>
<evidence type="ECO:0000313" key="12">
    <source>
        <dbReference type="Proteomes" id="UP001161497"/>
    </source>
</evidence>
<evidence type="ECO:0000313" key="11">
    <source>
        <dbReference type="EMBL" id="CAI9085871.1"/>
    </source>
</evidence>
<dbReference type="EC" id="6.1.1.6" evidence="8"/>
<sequence length="486" mass="55794">MSLTQESELLRLRKEKLNYWKSQAIDPFGGPYPDTQPIEAIITTFVENVSVRIAGRILSIRDMGKSFFAHMQDQSAKMQIYANPQSVGQEAFNQLKHLDIGDIIGVEGECFLTKTKEKTVRVKSWQLLSKSLRPLPSKWHGLHDVEARYRQRYLDLIMNPEVKKVFFNRSQIIKEIRHFLHQKGFIEVETPMMQTVAGGAAANPFKTFHEALGIPLYLRIAPELYLKRLLVGGFEKVFELNRNFRNEGISRKHNPEFTMLEAYCAYGDYRSMAKLLEELIVHVAQCVFGTLQFPASKHLAENKMVDLTPPWPQKPFREVLNEAIGKDWFALDEAEKRKVAMEFEIEVEEEFTESDIARHLFEKLVEARTIGPLFVTELPTDLVPLAKQNKVKAEFVDVFELIVNGQELAPGYSELNDPIVQRERLEKQAGEEKQKIDEEFLLALEYGMPPAGGIGMGIDRLTMLLTGQESIRDVILFPLLRPKEEK</sequence>
<keyword evidence="12" id="KW-1185">Reference proteome</keyword>
<feature type="binding site" evidence="8">
    <location>
        <position position="407"/>
    </location>
    <ligand>
        <name>Mg(2+)</name>
        <dbReference type="ChEBI" id="CHEBI:18420"/>
        <label>2</label>
    </ligand>
</feature>
<dbReference type="InterPro" id="IPR045864">
    <property type="entry name" value="aa-tRNA-synth_II/BPL/LPL"/>
</dbReference>
<dbReference type="InterPro" id="IPR012340">
    <property type="entry name" value="NA-bd_OB-fold"/>
</dbReference>
<dbReference type="RefSeq" id="WP_009059962.1">
    <property type="nucleotide sequence ID" value="NZ_JAHXRZ010000014.1"/>
</dbReference>
<comment type="subunit">
    <text evidence="8">Homodimer.</text>
</comment>
<evidence type="ECO:0000256" key="3">
    <source>
        <dbReference type="ARBA" id="ARBA00022723"/>
    </source>
</evidence>
<feature type="binding site" evidence="8">
    <location>
        <position position="407"/>
    </location>
    <ligand>
        <name>Mg(2+)</name>
        <dbReference type="ChEBI" id="CHEBI:18420"/>
        <label>1</label>
    </ligand>
</feature>
<evidence type="ECO:0000256" key="7">
    <source>
        <dbReference type="ARBA" id="ARBA00048573"/>
    </source>
</evidence>
<evidence type="ECO:0000256" key="2">
    <source>
        <dbReference type="ARBA" id="ARBA00022598"/>
    </source>
</evidence>
<keyword evidence="8 9" id="KW-0460">Magnesium</keyword>
<feature type="domain" description="Aminoacyl-transfer RNA synthetases class-II family profile" evidence="10">
    <location>
        <begin position="169"/>
        <end position="482"/>
    </location>
</feature>
<comment type="similarity">
    <text evidence="1 8">Belongs to the class-II aminoacyl-tRNA synthetase family.</text>
</comment>
<dbReference type="Gene3D" id="3.30.930.10">
    <property type="entry name" value="Bira Bifunctional Protein, Domain 2"/>
    <property type="match status" value="1"/>
</dbReference>
<proteinExistence type="inferred from homology"/>
<keyword evidence="3 8" id="KW-0479">Metal-binding</keyword>
<keyword evidence="8" id="KW-0963">Cytoplasm</keyword>
<keyword evidence="5 8" id="KW-0067">ATP-binding</keyword>
<dbReference type="GO" id="GO:0004824">
    <property type="term" value="F:lysine-tRNA ligase activity"/>
    <property type="evidence" value="ECO:0007669"/>
    <property type="project" value="UniProtKB-EC"/>
</dbReference>
<dbReference type="PRINTS" id="PR00982">
    <property type="entry name" value="TRNASYNTHLYS"/>
</dbReference>
<evidence type="ECO:0000256" key="6">
    <source>
        <dbReference type="ARBA" id="ARBA00023146"/>
    </source>
</evidence>
<dbReference type="Pfam" id="PF01336">
    <property type="entry name" value="tRNA_anti-codon"/>
    <property type="match status" value="1"/>
</dbReference>
<dbReference type="InterPro" id="IPR004364">
    <property type="entry name" value="Aa-tRNA-synt_II"/>
</dbReference>
<feature type="binding site" evidence="8">
    <location>
        <position position="400"/>
    </location>
    <ligand>
        <name>Mg(2+)</name>
        <dbReference type="ChEBI" id="CHEBI:18420"/>
        <label>1</label>
    </ligand>
</feature>